<dbReference type="InterPro" id="IPR011042">
    <property type="entry name" value="6-blade_b-propeller_TolB-like"/>
</dbReference>
<organism evidence="1 2">
    <name type="scientific">Novipirellula rosea</name>
    <dbReference type="NCBI Taxonomy" id="1031540"/>
    <lineage>
        <taxon>Bacteria</taxon>
        <taxon>Pseudomonadati</taxon>
        <taxon>Planctomycetota</taxon>
        <taxon>Planctomycetia</taxon>
        <taxon>Pirellulales</taxon>
        <taxon>Pirellulaceae</taxon>
        <taxon>Novipirellula</taxon>
    </lineage>
</organism>
<dbReference type="InterPro" id="IPR011659">
    <property type="entry name" value="WD40"/>
</dbReference>
<dbReference type="SUPFAM" id="SSF82171">
    <property type="entry name" value="DPP6 N-terminal domain-like"/>
    <property type="match status" value="1"/>
</dbReference>
<proteinExistence type="predicted"/>
<gene>
    <name evidence="1" type="ORF">GCM10023156_12760</name>
</gene>
<protein>
    <submittedName>
        <fullName evidence="1">DUF3748 domain-containing protein</fullName>
    </submittedName>
</protein>
<accession>A0ABP8MG79</accession>
<dbReference type="InterPro" id="IPR022223">
    <property type="entry name" value="DUF3748"/>
</dbReference>
<dbReference type="RefSeq" id="WP_345320468.1">
    <property type="nucleotide sequence ID" value="NZ_BAABGA010000017.1"/>
</dbReference>
<dbReference type="Pfam" id="PF12566">
    <property type="entry name" value="DUF3748"/>
    <property type="match status" value="1"/>
</dbReference>
<dbReference type="Pfam" id="PF07676">
    <property type="entry name" value="PD40"/>
    <property type="match status" value="1"/>
</dbReference>
<dbReference type="Gene3D" id="2.120.10.30">
    <property type="entry name" value="TolB, C-terminal domain"/>
    <property type="match status" value="1"/>
</dbReference>
<evidence type="ECO:0000313" key="1">
    <source>
        <dbReference type="EMBL" id="GAA4448924.1"/>
    </source>
</evidence>
<reference evidence="2" key="1">
    <citation type="journal article" date="2019" name="Int. J. Syst. Evol. Microbiol.">
        <title>The Global Catalogue of Microorganisms (GCM) 10K type strain sequencing project: providing services to taxonomists for standard genome sequencing and annotation.</title>
        <authorList>
            <consortium name="The Broad Institute Genomics Platform"/>
            <consortium name="The Broad Institute Genome Sequencing Center for Infectious Disease"/>
            <person name="Wu L."/>
            <person name="Ma J."/>
        </authorList>
    </citation>
    <scope>NUCLEOTIDE SEQUENCE [LARGE SCALE GENOMIC DNA]</scope>
    <source>
        <strain evidence="2">JCM 17759</strain>
    </source>
</reference>
<name>A0ABP8MG79_9BACT</name>
<dbReference type="EMBL" id="BAABGA010000017">
    <property type="protein sequence ID" value="GAA4448924.1"/>
    <property type="molecule type" value="Genomic_DNA"/>
</dbReference>
<dbReference type="Proteomes" id="UP001500840">
    <property type="component" value="Unassembled WGS sequence"/>
</dbReference>
<keyword evidence="2" id="KW-1185">Reference proteome</keyword>
<comment type="caution">
    <text evidence="1">The sequence shown here is derived from an EMBL/GenBank/DDBJ whole genome shotgun (WGS) entry which is preliminary data.</text>
</comment>
<evidence type="ECO:0000313" key="2">
    <source>
        <dbReference type="Proteomes" id="UP001500840"/>
    </source>
</evidence>
<sequence>MTSFHIASSTQLRERAITRSHCNHLLTNIGVWSRDGQWIYYDVRSDAAGSLFDGNRIERVHVESGDVEVVYQANHAACVGVVTASPVDDKIVFIHGPENPSEDWSYAAWHRRGVTVDLQQGPAATKHLVANLDACDVVPPYTPGALRGGTHVHVFSGDGRWVSFTYDDHVLATSTTVGAHQNQRNVGVSVPIAQVHVPTTHPRNHDGAMFSVLVTKTSDDPAPGSDQINRAYSDAWVGESGYLRSDGSRQTRALAFIGDVISEDGRTVPELFVVDIPDDVTVRGDTPLCGTPLTRPAPPQGTAQRRLTDTTERKYPGLGNVRHWPRSSPDGSKIAFLMRDDAGRTQLWLASPTEPGFRQLTHNDFPIESAFSFRADGAAIACAAGGCICEVDIADGTTTPLTAESDPASAARPEAVVYSPNGKHVAFLRPDRSIAGNPNQIFVAETRLG</sequence>